<dbReference type="EMBL" id="FOZU01000033">
    <property type="protein sequence ID" value="SFT17577.1"/>
    <property type="molecule type" value="Genomic_DNA"/>
</dbReference>
<accession>A0A1I6VV48</accession>
<dbReference type="RefSeq" id="WP_074947473.1">
    <property type="nucleotide sequence ID" value="NZ_FOZU01000033.1"/>
</dbReference>
<sequence length="104" mass="11647">MNLYDSKIVVAIENAVCNQLEASGITADPFRLDGEKIIDVILEQIEGFVLVPKEPNDKITFSVLDDIFSCSFCYDDPSSWKMAYKKLIDGVSKTVIEAQEQSHD</sequence>
<evidence type="ECO:0000313" key="1">
    <source>
        <dbReference type="EMBL" id="SFT17577.1"/>
    </source>
</evidence>
<reference evidence="2" key="1">
    <citation type="submission" date="2016-10" db="EMBL/GenBank/DDBJ databases">
        <authorList>
            <person name="Varghese N."/>
            <person name="Submissions S."/>
        </authorList>
    </citation>
    <scope>NUCLEOTIDE SEQUENCE [LARGE SCALE GENOMIC DNA]</scope>
    <source>
        <strain evidence="2">ANC 5076</strain>
    </source>
</reference>
<dbReference type="Proteomes" id="UP000182827">
    <property type="component" value="Unassembled WGS sequence"/>
</dbReference>
<protein>
    <submittedName>
        <fullName evidence="1">Uncharacterized protein</fullName>
    </submittedName>
</protein>
<keyword evidence="2" id="KW-1185">Reference proteome</keyword>
<evidence type="ECO:0000313" key="2">
    <source>
        <dbReference type="Proteomes" id="UP000182827"/>
    </source>
</evidence>
<name>A0A1I6VV48_9GAMM</name>
<organism evidence="1 2">
    <name type="scientific">Acinetobacter bohemicus</name>
    <dbReference type="NCBI Taxonomy" id="1435036"/>
    <lineage>
        <taxon>Bacteria</taxon>
        <taxon>Pseudomonadati</taxon>
        <taxon>Pseudomonadota</taxon>
        <taxon>Gammaproteobacteria</taxon>
        <taxon>Moraxellales</taxon>
        <taxon>Moraxellaceae</taxon>
        <taxon>Acinetobacter</taxon>
    </lineage>
</organism>
<dbReference type="AlphaFoldDB" id="A0A1I6VV48"/>
<proteinExistence type="predicted"/>
<gene>
    <name evidence="1" type="ORF">SAMN05444586_103331</name>
</gene>